<name>A0AAD9CFJ3_DISEL</name>
<evidence type="ECO:0000256" key="3">
    <source>
        <dbReference type="SAM" id="Phobius"/>
    </source>
</evidence>
<protein>
    <submittedName>
        <fullName evidence="5">Polypeptide N-acetylgalactosaminyltransferase 17</fullName>
    </submittedName>
</protein>
<sequence>MAYVFRRWRVLLVLNVLTVAGFITFWAKCNTRSSVPTAAGPEAAADGRRAPGNGTSLGPGISHEVLLKRLSSLEDVVYRQLNEHPSFSGEIRVESRAAFRDAVPSAGSTVDILYVHVRLSCDEEAISCLSKSLGLIEGFGGRGKGGLLATLAPAEESDAKYLWEKYGYNAYLSERISLDRNIPDYRPAKCRKANFPRDLPQISLIFIFINEALSVILRSVHSAVNHTPAHLLKEIILVDDNSDDEQLKAPLEEYVNKRYPGLVKIVRNQKREGLIRARLEGWKVATGEVTGFFDAHVEFTPSWAEPVLARIKEDHTRIILPSIDNIKHDTFELERYENSGHGYNWELWCMYINPPKQWWDEGDTSAPIRTPAMIGCSFVANRNYFGELGLLDSGMDVYGGENIELGIRVSVSPSFLLFQLSVPCRLEWSSGLSRGPADE</sequence>
<accession>A0AAD9CFJ3</accession>
<dbReference type="AlphaFoldDB" id="A0AAD9CFJ3"/>
<dbReference type="GO" id="GO:0004653">
    <property type="term" value="F:polypeptide N-acetylgalactosaminyltransferase activity"/>
    <property type="evidence" value="ECO:0007669"/>
    <property type="project" value="TreeGrafter"/>
</dbReference>
<organism evidence="5 6">
    <name type="scientific">Dissostichus eleginoides</name>
    <name type="common">Patagonian toothfish</name>
    <name type="synonym">Dissostichus amissus</name>
    <dbReference type="NCBI Taxonomy" id="100907"/>
    <lineage>
        <taxon>Eukaryota</taxon>
        <taxon>Metazoa</taxon>
        <taxon>Chordata</taxon>
        <taxon>Craniata</taxon>
        <taxon>Vertebrata</taxon>
        <taxon>Euteleostomi</taxon>
        <taxon>Actinopterygii</taxon>
        <taxon>Neopterygii</taxon>
        <taxon>Teleostei</taxon>
        <taxon>Neoteleostei</taxon>
        <taxon>Acanthomorphata</taxon>
        <taxon>Eupercaria</taxon>
        <taxon>Perciformes</taxon>
        <taxon>Notothenioidei</taxon>
        <taxon>Nototheniidae</taxon>
        <taxon>Dissostichus</taxon>
    </lineage>
</organism>
<reference evidence="5" key="1">
    <citation type="submission" date="2023-04" db="EMBL/GenBank/DDBJ databases">
        <title>Chromosome-level genome of Chaenocephalus aceratus.</title>
        <authorList>
            <person name="Park H."/>
        </authorList>
    </citation>
    <scope>NUCLEOTIDE SEQUENCE</scope>
    <source>
        <strain evidence="5">DE</strain>
        <tissue evidence="5">Muscle</tissue>
    </source>
</reference>
<dbReference type="PANTHER" id="PTHR11675">
    <property type="entry name" value="N-ACETYLGALACTOSAMINYLTRANSFERASE"/>
    <property type="match status" value="1"/>
</dbReference>
<dbReference type="EMBL" id="JASDAP010000007">
    <property type="protein sequence ID" value="KAK1900128.1"/>
    <property type="molecule type" value="Genomic_DNA"/>
</dbReference>
<gene>
    <name evidence="5" type="ORF">KUDE01_000915</name>
</gene>
<dbReference type="GO" id="GO:0006493">
    <property type="term" value="P:protein O-linked glycosylation"/>
    <property type="evidence" value="ECO:0007669"/>
    <property type="project" value="TreeGrafter"/>
</dbReference>
<keyword evidence="6" id="KW-1185">Reference proteome</keyword>
<dbReference type="Proteomes" id="UP001228049">
    <property type="component" value="Unassembled WGS sequence"/>
</dbReference>
<feature type="domain" description="Glycosyltransferase 2-like" evidence="4">
    <location>
        <begin position="203"/>
        <end position="385"/>
    </location>
</feature>
<dbReference type="PANTHER" id="PTHR11675:SF38">
    <property type="entry name" value="POLYPEPTIDE N-ACETYLGALACTOSAMINYLTRANSFERASE 17"/>
    <property type="match status" value="1"/>
</dbReference>
<feature type="transmembrane region" description="Helical" evidence="3">
    <location>
        <begin position="7"/>
        <end position="27"/>
    </location>
</feature>
<dbReference type="Pfam" id="PF00535">
    <property type="entry name" value="Glycos_transf_2"/>
    <property type="match status" value="1"/>
</dbReference>
<keyword evidence="1" id="KW-1015">Disulfide bond</keyword>
<dbReference type="SUPFAM" id="SSF53448">
    <property type="entry name" value="Nucleotide-diphospho-sugar transferases"/>
    <property type="match status" value="1"/>
</dbReference>
<evidence type="ECO:0000259" key="4">
    <source>
        <dbReference type="Pfam" id="PF00535"/>
    </source>
</evidence>
<evidence type="ECO:0000313" key="6">
    <source>
        <dbReference type="Proteomes" id="UP001228049"/>
    </source>
</evidence>
<dbReference type="InterPro" id="IPR001173">
    <property type="entry name" value="Glyco_trans_2-like"/>
</dbReference>
<keyword evidence="3" id="KW-1133">Transmembrane helix</keyword>
<dbReference type="FunFam" id="3.90.550.10:FF:000203">
    <property type="entry name" value="Polypeptide N-acetylgalactosaminyltransferase 9"/>
    <property type="match status" value="1"/>
</dbReference>
<keyword evidence="3" id="KW-0472">Membrane</keyword>
<comment type="caution">
    <text evidence="5">The sequence shown here is derived from an EMBL/GenBank/DDBJ whole genome shotgun (WGS) entry which is preliminary data.</text>
</comment>
<keyword evidence="3" id="KW-0812">Transmembrane</keyword>
<dbReference type="InterPro" id="IPR029044">
    <property type="entry name" value="Nucleotide-diphossugar_trans"/>
</dbReference>
<proteinExistence type="predicted"/>
<feature type="region of interest" description="Disordered" evidence="2">
    <location>
        <begin position="35"/>
        <end position="57"/>
    </location>
</feature>
<evidence type="ECO:0000313" key="5">
    <source>
        <dbReference type="EMBL" id="KAK1900128.1"/>
    </source>
</evidence>
<evidence type="ECO:0000256" key="1">
    <source>
        <dbReference type="ARBA" id="ARBA00023157"/>
    </source>
</evidence>
<dbReference type="GO" id="GO:0005794">
    <property type="term" value="C:Golgi apparatus"/>
    <property type="evidence" value="ECO:0007669"/>
    <property type="project" value="TreeGrafter"/>
</dbReference>
<dbReference type="Gene3D" id="3.90.550.10">
    <property type="entry name" value="Spore Coat Polysaccharide Biosynthesis Protein SpsA, Chain A"/>
    <property type="match status" value="1"/>
</dbReference>
<evidence type="ECO:0000256" key="2">
    <source>
        <dbReference type="SAM" id="MobiDB-lite"/>
    </source>
</evidence>